<sequence>MMAIKTSNCFHQEGGDSPCHISSNSFMILFGITDIFLGFDQIWWLSIVAAIMSCTYSINWEGYRWRISEAFKKFNLMNEINLINSLFRNKD</sequence>
<proteinExistence type="predicted"/>
<feature type="transmembrane region" description="Helical" evidence="1">
    <location>
        <begin position="42"/>
        <end position="63"/>
    </location>
</feature>
<keyword evidence="1" id="KW-1133">Transmembrane helix</keyword>
<dbReference type="STRING" id="218851.A0A2G5CHB4"/>
<reference evidence="2 3" key="1">
    <citation type="submission" date="2017-09" db="EMBL/GenBank/DDBJ databases">
        <title>WGS assembly of Aquilegia coerulea Goldsmith.</title>
        <authorList>
            <person name="Hodges S."/>
            <person name="Kramer E."/>
            <person name="Nordborg M."/>
            <person name="Tomkins J."/>
            <person name="Borevitz J."/>
            <person name="Derieg N."/>
            <person name="Yan J."/>
            <person name="Mihaltcheva S."/>
            <person name="Hayes R.D."/>
            <person name="Rokhsar D."/>
        </authorList>
    </citation>
    <scope>NUCLEOTIDE SEQUENCE [LARGE SCALE GENOMIC DNA]</scope>
    <source>
        <strain evidence="3">cv. Goldsmith</strain>
    </source>
</reference>
<dbReference type="Proteomes" id="UP000230069">
    <property type="component" value="Unassembled WGS sequence"/>
</dbReference>
<dbReference type="AlphaFoldDB" id="A0A2G5CHB4"/>
<keyword evidence="1" id="KW-0812">Transmembrane</keyword>
<gene>
    <name evidence="2" type="ORF">AQUCO_05400037v1</name>
</gene>
<protein>
    <submittedName>
        <fullName evidence="2">Uncharacterized protein</fullName>
    </submittedName>
</protein>
<organism evidence="2 3">
    <name type="scientific">Aquilegia coerulea</name>
    <name type="common">Rocky mountain columbine</name>
    <dbReference type="NCBI Taxonomy" id="218851"/>
    <lineage>
        <taxon>Eukaryota</taxon>
        <taxon>Viridiplantae</taxon>
        <taxon>Streptophyta</taxon>
        <taxon>Embryophyta</taxon>
        <taxon>Tracheophyta</taxon>
        <taxon>Spermatophyta</taxon>
        <taxon>Magnoliopsida</taxon>
        <taxon>Ranunculales</taxon>
        <taxon>Ranunculaceae</taxon>
        <taxon>Thalictroideae</taxon>
        <taxon>Aquilegia</taxon>
    </lineage>
</organism>
<dbReference type="OrthoDB" id="1500874at2759"/>
<dbReference type="EMBL" id="KZ305071">
    <property type="protein sequence ID" value="PIA30658.1"/>
    <property type="molecule type" value="Genomic_DNA"/>
</dbReference>
<keyword evidence="1" id="KW-0472">Membrane</keyword>
<accession>A0A2G5CHB4</accession>
<evidence type="ECO:0000256" key="1">
    <source>
        <dbReference type="SAM" id="Phobius"/>
    </source>
</evidence>
<evidence type="ECO:0000313" key="3">
    <source>
        <dbReference type="Proteomes" id="UP000230069"/>
    </source>
</evidence>
<dbReference type="InParanoid" id="A0A2G5CHB4"/>
<name>A0A2G5CHB4_AQUCA</name>
<keyword evidence="3" id="KW-1185">Reference proteome</keyword>
<evidence type="ECO:0000313" key="2">
    <source>
        <dbReference type="EMBL" id="PIA30658.1"/>
    </source>
</evidence>